<keyword evidence="2" id="KW-1185">Reference proteome</keyword>
<comment type="caution">
    <text evidence="1">The sequence shown here is derived from an EMBL/GenBank/DDBJ whole genome shotgun (WGS) entry which is preliminary data.</text>
</comment>
<proteinExistence type="predicted"/>
<dbReference type="EMBL" id="BAABHK010000009">
    <property type="protein sequence ID" value="GAA4631387.1"/>
    <property type="molecule type" value="Genomic_DNA"/>
</dbReference>
<reference evidence="2" key="1">
    <citation type="journal article" date="2019" name="Int. J. Syst. Evol. Microbiol.">
        <title>The Global Catalogue of Microorganisms (GCM) 10K type strain sequencing project: providing services to taxonomists for standard genome sequencing and annotation.</title>
        <authorList>
            <consortium name="The Broad Institute Genomics Platform"/>
            <consortium name="The Broad Institute Genome Sequencing Center for Infectious Disease"/>
            <person name="Wu L."/>
            <person name="Ma J."/>
        </authorList>
    </citation>
    <scope>NUCLEOTIDE SEQUENCE [LARGE SCALE GENOMIC DNA]</scope>
    <source>
        <strain evidence="2">JCM 17939</strain>
    </source>
</reference>
<evidence type="ECO:0000313" key="2">
    <source>
        <dbReference type="Proteomes" id="UP001501442"/>
    </source>
</evidence>
<evidence type="ECO:0000313" key="1">
    <source>
        <dbReference type="EMBL" id="GAA4631387.1"/>
    </source>
</evidence>
<protein>
    <submittedName>
        <fullName evidence="1">Uncharacterized protein</fullName>
    </submittedName>
</protein>
<sequence>MFLCTEDEGWGGECQEQLLADINATLRQLGMPEHREPRTLAEIDPPLDPETDPCLLGARLGFYGSEKYQRLADFARHLAALGAVPPADHPYDALAEQRYNDLPDRRLAFDHVIATATGMDTVVLPQQFDEVTYGTDRPVAHGLLVSAHRLRIESVMLGYAFRYADSRGDDWISDSVLDDESFAHLNARIEDDPDVKQAWANEADLCHRLLSAATDVLHSGALGITG</sequence>
<dbReference type="Proteomes" id="UP001501442">
    <property type="component" value="Unassembled WGS sequence"/>
</dbReference>
<accession>A0ABP8UHP2</accession>
<gene>
    <name evidence="1" type="ORF">GCM10023196_060640</name>
</gene>
<organism evidence="1 2">
    <name type="scientific">Actinoallomurus vinaceus</name>
    <dbReference type="NCBI Taxonomy" id="1080074"/>
    <lineage>
        <taxon>Bacteria</taxon>
        <taxon>Bacillati</taxon>
        <taxon>Actinomycetota</taxon>
        <taxon>Actinomycetes</taxon>
        <taxon>Streptosporangiales</taxon>
        <taxon>Thermomonosporaceae</taxon>
        <taxon>Actinoallomurus</taxon>
    </lineage>
</organism>
<name>A0ABP8UHP2_9ACTN</name>